<proteinExistence type="predicted"/>
<dbReference type="EMBL" id="JAIRAU010000027">
    <property type="protein sequence ID" value="MBZ5711737.1"/>
    <property type="molecule type" value="Genomic_DNA"/>
</dbReference>
<evidence type="ECO:0000313" key="1">
    <source>
        <dbReference type="EMBL" id="MBZ5711737.1"/>
    </source>
</evidence>
<keyword evidence="2" id="KW-1185">Reference proteome</keyword>
<evidence type="ECO:0000313" key="2">
    <source>
        <dbReference type="Proteomes" id="UP001139031"/>
    </source>
</evidence>
<organism evidence="1 2">
    <name type="scientific">Nannocystis pusilla</name>
    <dbReference type="NCBI Taxonomy" id="889268"/>
    <lineage>
        <taxon>Bacteria</taxon>
        <taxon>Pseudomonadati</taxon>
        <taxon>Myxococcota</taxon>
        <taxon>Polyangia</taxon>
        <taxon>Nannocystales</taxon>
        <taxon>Nannocystaceae</taxon>
        <taxon>Nannocystis</taxon>
    </lineage>
</organism>
<sequence>MDPKLVTPYPPTLHRLPDDTSGRFQLIREFLLRWHGLDTGAVGRTVDRVGEAEAGVGKSLPLAVREWIVLLDDLHRIDGWKHVLRDCWGLKQVPNCAAFSLLTAGEGDRHWGPLFRDLGKEDPPTSEFVPDYERDERRFKRRRQVAPRVSTWAIEFIISYLRLSRSLQIERRASKPTLDRACTRSAGALVASQIGATELLEFEGGLIHAEPDGRGIYQLRCYAPHLAATDYHAAARDFGQRVDALLGVTWL</sequence>
<dbReference type="Proteomes" id="UP001139031">
    <property type="component" value="Unassembled WGS sequence"/>
</dbReference>
<name>A0ABS7TUA5_9BACT</name>
<accession>A0ABS7TUA5</accession>
<dbReference type="RefSeq" id="WP_224193498.1">
    <property type="nucleotide sequence ID" value="NZ_JAIRAU010000027.1"/>
</dbReference>
<evidence type="ECO:0008006" key="3">
    <source>
        <dbReference type="Google" id="ProtNLM"/>
    </source>
</evidence>
<comment type="caution">
    <text evidence="1">The sequence shown here is derived from an EMBL/GenBank/DDBJ whole genome shotgun (WGS) entry which is preliminary data.</text>
</comment>
<protein>
    <recommendedName>
        <fullName evidence="3">Transposase</fullName>
    </recommendedName>
</protein>
<reference evidence="1" key="1">
    <citation type="submission" date="2021-08" db="EMBL/GenBank/DDBJ databases">
        <authorList>
            <person name="Stevens D.C."/>
        </authorList>
    </citation>
    <scope>NUCLEOTIDE SEQUENCE</scope>
    <source>
        <strain evidence="1">DSM 53165</strain>
    </source>
</reference>
<gene>
    <name evidence="1" type="ORF">K7C98_21050</name>
</gene>